<dbReference type="PROSITE" id="PS50056">
    <property type="entry name" value="TYR_PHOSPHATASE_2"/>
    <property type="match status" value="1"/>
</dbReference>
<dbReference type="InterPro" id="IPR026893">
    <property type="entry name" value="Tyr/Ser_Pase_IphP-type"/>
</dbReference>
<keyword evidence="3" id="KW-1185">Reference proteome</keyword>
<dbReference type="InterPro" id="IPR000387">
    <property type="entry name" value="Tyr_Pase_dom"/>
</dbReference>
<reference evidence="2" key="1">
    <citation type="journal article" date="2020" name="Stud. Mycol.">
        <title>101 Dothideomycetes genomes: a test case for predicting lifestyles and emergence of pathogens.</title>
        <authorList>
            <person name="Haridas S."/>
            <person name="Albert R."/>
            <person name="Binder M."/>
            <person name="Bloem J."/>
            <person name="Labutti K."/>
            <person name="Salamov A."/>
            <person name="Andreopoulos B."/>
            <person name="Baker S."/>
            <person name="Barry K."/>
            <person name="Bills G."/>
            <person name="Bluhm B."/>
            <person name="Cannon C."/>
            <person name="Castanera R."/>
            <person name="Culley D."/>
            <person name="Daum C."/>
            <person name="Ezra D."/>
            <person name="Gonzalez J."/>
            <person name="Henrissat B."/>
            <person name="Kuo A."/>
            <person name="Liang C."/>
            <person name="Lipzen A."/>
            <person name="Lutzoni F."/>
            <person name="Magnuson J."/>
            <person name="Mondo S."/>
            <person name="Nolan M."/>
            <person name="Ohm R."/>
            <person name="Pangilinan J."/>
            <person name="Park H.-J."/>
            <person name="Ramirez L."/>
            <person name="Alfaro M."/>
            <person name="Sun H."/>
            <person name="Tritt A."/>
            <person name="Yoshinaga Y."/>
            <person name="Zwiers L.-H."/>
            <person name="Turgeon B."/>
            <person name="Goodwin S."/>
            <person name="Spatafora J."/>
            <person name="Crous P."/>
            <person name="Grigoriev I."/>
        </authorList>
    </citation>
    <scope>NUCLEOTIDE SEQUENCE</scope>
    <source>
        <strain evidence="2">CBS 107.79</strain>
    </source>
</reference>
<dbReference type="GO" id="GO:0004721">
    <property type="term" value="F:phosphoprotein phosphatase activity"/>
    <property type="evidence" value="ECO:0007669"/>
    <property type="project" value="InterPro"/>
</dbReference>
<evidence type="ECO:0000259" key="1">
    <source>
        <dbReference type="PROSITE" id="PS50056"/>
    </source>
</evidence>
<dbReference type="Gene3D" id="3.90.190.10">
    <property type="entry name" value="Protein tyrosine phosphatase superfamily"/>
    <property type="match status" value="1"/>
</dbReference>
<dbReference type="PROSITE" id="PS00383">
    <property type="entry name" value="TYR_PHOSPHATASE_1"/>
    <property type="match status" value="1"/>
</dbReference>
<name>A0A6A5V071_9PLEO</name>
<proteinExistence type="predicted"/>
<feature type="domain" description="Tyrosine specific protein phosphatases" evidence="1">
    <location>
        <begin position="144"/>
        <end position="219"/>
    </location>
</feature>
<dbReference type="InterPro" id="IPR029021">
    <property type="entry name" value="Prot-tyrosine_phosphatase-like"/>
</dbReference>
<sequence>MTTTLSEHDLAILTDTDINTPIDPTTLTQALHSPPFIPIPGIINLRDLGLFPSSPIAPGLIYRSGALHNLPASSLQALQADRGIKLILDLRSARERDRSPDPVIEGVQNIWLESSRAPQDVDLSRFVAQGGRERFKEMYLDVLEAYEGSVRAVLEWVRGGKGAVLVHCTAGKDRTGVLAALLLALAGAPKEVVAYDYALTRIGVAPAREMLVQMLRMWSEAWTAETPGMAEFASTKGEFIEGLLEGVEERFGGVEGYVRGLGFGEEDLGKMKKILRGG</sequence>
<dbReference type="SUPFAM" id="SSF52799">
    <property type="entry name" value="(Phosphotyrosine protein) phosphatases II"/>
    <property type="match status" value="1"/>
</dbReference>
<protein>
    <recommendedName>
        <fullName evidence="1">Tyrosine specific protein phosphatases domain-containing protein</fullName>
    </recommendedName>
</protein>
<accession>A0A6A5V071</accession>
<evidence type="ECO:0000313" key="2">
    <source>
        <dbReference type="EMBL" id="KAF1970475.1"/>
    </source>
</evidence>
<dbReference type="Pfam" id="PF13350">
    <property type="entry name" value="Y_phosphatase3"/>
    <property type="match status" value="1"/>
</dbReference>
<gene>
    <name evidence="2" type="ORF">BU23DRAFT_537858</name>
</gene>
<dbReference type="OrthoDB" id="449382at2759"/>
<dbReference type="AlphaFoldDB" id="A0A6A5V071"/>
<dbReference type="Proteomes" id="UP000800036">
    <property type="component" value="Unassembled WGS sequence"/>
</dbReference>
<organism evidence="2 3">
    <name type="scientific">Bimuria novae-zelandiae CBS 107.79</name>
    <dbReference type="NCBI Taxonomy" id="1447943"/>
    <lineage>
        <taxon>Eukaryota</taxon>
        <taxon>Fungi</taxon>
        <taxon>Dikarya</taxon>
        <taxon>Ascomycota</taxon>
        <taxon>Pezizomycotina</taxon>
        <taxon>Dothideomycetes</taxon>
        <taxon>Pleosporomycetidae</taxon>
        <taxon>Pleosporales</taxon>
        <taxon>Massarineae</taxon>
        <taxon>Didymosphaeriaceae</taxon>
        <taxon>Bimuria</taxon>
    </lineage>
</organism>
<evidence type="ECO:0000313" key="3">
    <source>
        <dbReference type="Proteomes" id="UP000800036"/>
    </source>
</evidence>
<dbReference type="InterPro" id="IPR016130">
    <property type="entry name" value="Tyr_Pase_AS"/>
</dbReference>
<dbReference type="EMBL" id="ML976700">
    <property type="protein sequence ID" value="KAF1970475.1"/>
    <property type="molecule type" value="Genomic_DNA"/>
</dbReference>
<dbReference type="PANTHER" id="PTHR31126">
    <property type="entry name" value="TYROSINE-PROTEIN PHOSPHATASE"/>
    <property type="match status" value="1"/>
</dbReference>
<dbReference type="PANTHER" id="PTHR31126:SF73">
    <property type="entry name" value="TYROSINE SPECIFIC PROTEIN PHOSPHATASES DOMAIN-CONTAINING PROTEIN"/>
    <property type="match status" value="1"/>
</dbReference>